<protein>
    <recommendedName>
        <fullName evidence="3">Lipoprotein</fullName>
    </recommendedName>
</protein>
<dbReference type="KEGG" id="hpr:PARA_14440"/>
<dbReference type="PROSITE" id="PS51257">
    <property type="entry name" value="PROKAR_LIPOPROTEIN"/>
    <property type="match status" value="1"/>
</dbReference>
<evidence type="ECO:0000313" key="2">
    <source>
        <dbReference type="Proteomes" id="UP000007052"/>
    </source>
</evidence>
<sequence>MLRSNSSLLFIVMFLTSCASYDYEVEFKNYSINNSLDEVQADVHFVDTDHILQKHLLQLPGSGIDCKNELGEVVLVEIGRESENKETKGMVQLCGNSDQVNCQPVKFKLKRYTFKCNSSFTDMFHDLHKARKPFLIDFDTRTLQNKL</sequence>
<proteinExistence type="predicted"/>
<dbReference type="AlphaFoldDB" id="A0AB33QLD5"/>
<reference evidence="2" key="1">
    <citation type="submission" date="2010-07" db="EMBL/GenBank/DDBJ databases">
        <title>The genome sequence of Haemophilus parainfluenzae T3T1.</title>
        <authorList>
            <person name="Crook D."/>
            <person name="Hood D."/>
            <person name="Moxon R."/>
            <person name="Parkhill J."/>
            <person name="Aslett M."/>
            <person name="Bentley S.D."/>
        </authorList>
    </citation>
    <scope>NUCLEOTIDE SEQUENCE [LARGE SCALE GENOMIC DNA]</scope>
    <source>
        <strain evidence="2">T3T1</strain>
    </source>
</reference>
<name>A0AB33QLD5_HAEP3</name>
<accession>A0AB33QLD5</accession>
<dbReference type="Proteomes" id="UP000007052">
    <property type="component" value="Chromosome"/>
</dbReference>
<evidence type="ECO:0000313" key="1">
    <source>
        <dbReference type="EMBL" id="CBW15544.1"/>
    </source>
</evidence>
<dbReference type="RefSeq" id="WP_014065199.1">
    <property type="nucleotide sequence ID" value="NC_015964.1"/>
</dbReference>
<gene>
    <name evidence="1" type="ordered locus">PARA_14440</name>
</gene>
<dbReference type="EMBL" id="FQ312002">
    <property type="protein sequence ID" value="CBW15544.1"/>
    <property type="molecule type" value="Genomic_DNA"/>
</dbReference>
<evidence type="ECO:0008006" key="3">
    <source>
        <dbReference type="Google" id="ProtNLM"/>
    </source>
</evidence>
<organism evidence="1 2">
    <name type="scientific">Haemophilus parainfluenzae (strain T3T1)</name>
    <dbReference type="NCBI Taxonomy" id="862965"/>
    <lineage>
        <taxon>Bacteria</taxon>
        <taxon>Pseudomonadati</taxon>
        <taxon>Pseudomonadota</taxon>
        <taxon>Gammaproteobacteria</taxon>
        <taxon>Pasteurellales</taxon>
        <taxon>Pasteurellaceae</taxon>
        <taxon>Haemophilus</taxon>
    </lineage>
</organism>